<dbReference type="Proteomes" id="UP001054945">
    <property type="component" value="Unassembled WGS sequence"/>
</dbReference>
<reference evidence="1 2" key="1">
    <citation type="submission" date="2021-06" db="EMBL/GenBank/DDBJ databases">
        <title>Caerostris extrusa draft genome.</title>
        <authorList>
            <person name="Kono N."/>
            <person name="Arakawa K."/>
        </authorList>
    </citation>
    <scope>NUCLEOTIDE SEQUENCE [LARGE SCALE GENOMIC DNA]</scope>
</reference>
<sequence length="96" mass="10739">MNVAGGESSRRRANASAFNQKEDRGVFPVMEFSPLGCRCIKLENKRDVNLSGDSILPSKLFRPFPINYRDKKNPTIPLNVLDLIHSTHVSTNPLSN</sequence>
<keyword evidence="2" id="KW-1185">Reference proteome</keyword>
<evidence type="ECO:0000313" key="2">
    <source>
        <dbReference type="Proteomes" id="UP001054945"/>
    </source>
</evidence>
<name>A0AAV4SWY9_CAEEX</name>
<protein>
    <submittedName>
        <fullName evidence="1">Uncharacterized protein</fullName>
    </submittedName>
</protein>
<evidence type="ECO:0000313" key="1">
    <source>
        <dbReference type="EMBL" id="GIY37481.1"/>
    </source>
</evidence>
<accession>A0AAV4SWY9</accession>
<gene>
    <name evidence="1" type="ORF">CEXT_551661</name>
</gene>
<dbReference type="EMBL" id="BPLR01010173">
    <property type="protein sequence ID" value="GIY37481.1"/>
    <property type="molecule type" value="Genomic_DNA"/>
</dbReference>
<organism evidence="1 2">
    <name type="scientific">Caerostris extrusa</name>
    <name type="common">Bark spider</name>
    <name type="synonym">Caerostris bankana</name>
    <dbReference type="NCBI Taxonomy" id="172846"/>
    <lineage>
        <taxon>Eukaryota</taxon>
        <taxon>Metazoa</taxon>
        <taxon>Ecdysozoa</taxon>
        <taxon>Arthropoda</taxon>
        <taxon>Chelicerata</taxon>
        <taxon>Arachnida</taxon>
        <taxon>Araneae</taxon>
        <taxon>Araneomorphae</taxon>
        <taxon>Entelegynae</taxon>
        <taxon>Araneoidea</taxon>
        <taxon>Araneidae</taxon>
        <taxon>Caerostris</taxon>
    </lineage>
</organism>
<proteinExistence type="predicted"/>
<comment type="caution">
    <text evidence="1">The sequence shown here is derived from an EMBL/GenBank/DDBJ whole genome shotgun (WGS) entry which is preliminary data.</text>
</comment>
<dbReference type="AlphaFoldDB" id="A0AAV4SWY9"/>